<organism evidence="2 3">
    <name type="scientific">Protopolystoma xenopodis</name>
    <dbReference type="NCBI Taxonomy" id="117903"/>
    <lineage>
        <taxon>Eukaryota</taxon>
        <taxon>Metazoa</taxon>
        <taxon>Spiralia</taxon>
        <taxon>Lophotrochozoa</taxon>
        <taxon>Platyhelminthes</taxon>
        <taxon>Monogenea</taxon>
        <taxon>Polyopisthocotylea</taxon>
        <taxon>Polystomatidea</taxon>
        <taxon>Polystomatidae</taxon>
        <taxon>Protopolystoma</taxon>
    </lineage>
</organism>
<dbReference type="Proteomes" id="UP000784294">
    <property type="component" value="Unassembled WGS sequence"/>
</dbReference>
<evidence type="ECO:0000256" key="1">
    <source>
        <dbReference type="SAM" id="Coils"/>
    </source>
</evidence>
<dbReference type="EMBL" id="CAAALY010030587">
    <property type="protein sequence ID" value="VEL16982.1"/>
    <property type="molecule type" value="Genomic_DNA"/>
</dbReference>
<evidence type="ECO:0000313" key="3">
    <source>
        <dbReference type="Proteomes" id="UP000784294"/>
    </source>
</evidence>
<evidence type="ECO:0000313" key="2">
    <source>
        <dbReference type="EMBL" id="VEL16982.1"/>
    </source>
</evidence>
<sequence length="270" mass="29946">MHLLRKRLEQTEREMTRLLAAMQSVEQHIQPDHLLPELNSQTSPPLTHSHYQHVQDMPDGGSEINKGDISQNCFSEGVPAKLISYSVSDKQNNSAEVEEETPLHILPSNEIDSDLACGSELGCVANLSCPLDENAEELKSGGFLNFVSDDTVNCHGNQIKVDPAEEDPSHCIYTSEEQKALAISSIQSPLQIKGLSQELTLRQKKVKNVRKDKRTRQKVHDHKDVAPKKTAAKPVSEFCKVINSPKESYLDSILPHSDGVQLGKLILSLN</sequence>
<protein>
    <submittedName>
        <fullName evidence="2">Uncharacterized protein</fullName>
    </submittedName>
</protein>
<gene>
    <name evidence="2" type="ORF">PXEA_LOCUS10422</name>
</gene>
<reference evidence="2" key="1">
    <citation type="submission" date="2018-11" db="EMBL/GenBank/DDBJ databases">
        <authorList>
            <consortium name="Pathogen Informatics"/>
        </authorList>
    </citation>
    <scope>NUCLEOTIDE SEQUENCE</scope>
</reference>
<keyword evidence="1" id="KW-0175">Coiled coil</keyword>
<proteinExistence type="predicted"/>
<name>A0A3S5AHY6_9PLAT</name>
<accession>A0A3S5AHY6</accession>
<keyword evidence="3" id="KW-1185">Reference proteome</keyword>
<dbReference type="AlphaFoldDB" id="A0A3S5AHY6"/>
<feature type="coiled-coil region" evidence="1">
    <location>
        <begin position="1"/>
        <end position="28"/>
    </location>
</feature>
<comment type="caution">
    <text evidence="2">The sequence shown here is derived from an EMBL/GenBank/DDBJ whole genome shotgun (WGS) entry which is preliminary data.</text>
</comment>